<proteinExistence type="predicted"/>
<evidence type="ECO:0000313" key="2">
    <source>
        <dbReference type="EMBL" id="KAF5354689.1"/>
    </source>
</evidence>
<dbReference type="Gene3D" id="3.30.710.10">
    <property type="entry name" value="Potassium Channel Kv1.1, Chain A"/>
    <property type="match status" value="1"/>
</dbReference>
<sequence>MQTERYRESYDFDASDADVILVTGGGYPTEIRAHRCVLTAASPFFRDVFSLPQPPSLPSYSPSTSDAHIPRIPIPETREVFTKLLSYVYPIPRPIISSLDELSCLLAAALKYDFITAVEALRGMLVSPGYLKENPLRVYGIASSFDLEEEAKIASRHTLSINLLDTPLCDEMRHISAYPYQKLIHLHRARAKAAAELIKPPRSLKCPQCNSCGHGLYGSPKWWNEFANKAKAELAVRPTTEGIFDNMEFLRSTCTSGCPRCPMSLLEAGPLLMDLKKQIDDLPATI</sequence>
<dbReference type="InterPro" id="IPR000210">
    <property type="entry name" value="BTB/POZ_dom"/>
</dbReference>
<dbReference type="OrthoDB" id="71307at2759"/>
<accession>A0A8H5FZH3</accession>
<dbReference type="Pfam" id="PF00651">
    <property type="entry name" value="BTB"/>
    <property type="match status" value="1"/>
</dbReference>
<evidence type="ECO:0000259" key="1">
    <source>
        <dbReference type="PROSITE" id="PS50097"/>
    </source>
</evidence>
<dbReference type="AlphaFoldDB" id="A0A8H5FZH3"/>
<keyword evidence="3" id="KW-1185">Reference proteome</keyword>
<dbReference type="EMBL" id="JAACJO010000008">
    <property type="protein sequence ID" value="KAF5354689.1"/>
    <property type="molecule type" value="Genomic_DNA"/>
</dbReference>
<dbReference type="PROSITE" id="PS50097">
    <property type="entry name" value="BTB"/>
    <property type="match status" value="1"/>
</dbReference>
<gene>
    <name evidence="2" type="ORF">D9756_005494</name>
</gene>
<dbReference type="Proteomes" id="UP000559027">
    <property type="component" value="Unassembled WGS sequence"/>
</dbReference>
<organism evidence="2 3">
    <name type="scientific">Leucocoprinus leucothites</name>
    <dbReference type="NCBI Taxonomy" id="201217"/>
    <lineage>
        <taxon>Eukaryota</taxon>
        <taxon>Fungi</taxon>
        <taxon>Dikarya</taxon>
        <taxon>Basidiomycota</taxon>
        <taxon>Agaricomycotina</taxon>
        <taxon>Agaricomycetes</taxon>
        <taxon>Agaricomycetidae</taxon>
        <taxon>Agaricales</taxon>
        <taxon>Agaricineae</taxon>
        <taxon>Agaricaceae</taxon>
        <taxon>Leucocoprinus</taxon>
    </lineage>
</organism>
<evidence type="ECO:0000313" key="3">
    <source>
        <dbReference type="Proteomes" id="UP000559027"/>
    </source>
</evidence>
<dbReference type="CDD" id="cd18186">
    <property type="entry name" value="BTB_POZ_ZBTB_KLHL-like"/>
    <property type="match status" value="1"/>
</dbReference>
<name>A0A8H5FZH3_9AGAR</name>
<dbReference type="InterPro" id="IPR011333">
    <property type="entry name" value="SKP1/BTB/POZ_sf"/>
</dbReference>
<comment type="caution">
    <text evidence="2">The sequence shown here is derived from an EMBL/GenBank/DDBJ whole genome shotgun (WGS) entry which is preliminary data.</text>
</comment>
<dbReference type="SMART" id="SM00225">
    <property type="entry name" value="BTB"/>
    <property type="match status" value="1"/>
</dbReference>
<feature type="domain" description="BTB" evidence="1">
    <location>
        <begin position="17"/>
        <end position="89"/>
    </location>
</feature>
<reference evidence="2 3" key="1">
    <citation type="journal article" date="2020" name="ISME J.">
        <title>Uncovering the hidden diversity of litter-decomposition mechanisms in mushroom-forming fungi.</title>
        <authorList>
            <person name="Floudas D."/>
            <person name="Bentzer J."/>
            <person name="Ahren D."/>
            <person name="Johansson T."/>
            <person name="Persson P."/>
            <person name="Tunlid A."/>
        </authorList>
    </citation>
    <scope>NUCLEOTIDE SEQUENCE [LARGE SCALE GENOMIC DNA]</scope>
    <source>
        <strain evidence="2 3">CBS 146.42</strain>
    </source>
</reference>
<protein>
    <recommendedName>
        <fullName evidence="1">BTB domain-containing protein</fullName>
    </recommendedName>
</protein>
<dbReference type="SUPFAM" id="SSF54695">
    <property type="entry name" value="POZ domain"/>
    <property type="match status" value="1"/>
</dbReference>